<comment type="caution">
    <text evidence="2">The sequence shown here is derived from an EMBL/GenBank/DDBJ whole genome shotgun (WGS) entry which is preliminary data.</text>
</comment>
<organism evidence="2 3">
    <name type="scientific">Araneus ventricosus</name>
    <name type="common">Orbweaver spider</name>
    <name type="synonym">Epeira ventricosa</name>
    <dbReference type="NCBI Taxonomy" id="182803"/>
    <lineage>
        <taxon>Eukaryota</taxon>
        <taxon>Metazoa</taxon>
        <taxon>Ecdysozoa</taxon>
        <taxon>Arthropoda</taxon>
        <taxon>Chelicerata</taxon>
        <taxon>Arachnida</taxon>
        <taxon>Araneae</taxon>
        <taxon>Araneomorphae</taxon>
        <taxon>Entelegynae</taxon>
        <taxon>Araneoidea</taxon>
        <taxon>Araneidae</taxon>
        <taxon>Araneus</taxon>
    </lineage>
</organism>
<sequence>MFMFVLVIVKELTCALRGCALPWNSMVPKASVGLGAVCREGLQCSSAEACEEAWLWTLCARYRPCVALAGWLDSMPPQQHLERKGRRMSQQ</sequence>
<keyword evidence="1" id="KW-0732">Signal</keyword>
<evidence type="ECO:0008006" key="4">
    <source>
        <dbReference type="Google" id="ProtNLM"/>
    </source>
</evidence>
<proteinExistence type="predicted"/>
<feature type="signal peptide" evidence="1">
    <location>
        <begin position="1"/>
        <end position="15"/>
    </location>
</feature>
<dbReference type="Proteomes" id="UP000499080">
    <property type="component" value="Unassembled WGS sequence"/>
</dbReference>
<name>A0A4Y2UFF4_ARAVE</name>
<protein>
    <recommendedName>
        <fullName evidence="4">Secreted protein</fullName>
    </recommendedName>
</protein>
<evidence type="ECO:0000256" key="1">
    <source>
        <dbReference type="SAM" id="SignalP"/>
    </source>
</evidence>
<dbReference type="EMBL" id="BGPR01036361">
    <property type="protein sequence ID" value="GBO11548.1"/>
    <property type="molecule type" value="Genomic_DNA"/>
</dbReference>
<evidence type="ECO:0000313" key="3">
    <source>
        <dbReference type="Proteomes" id="UP000499080"/>
    </source>
</evidence>
<dbReference type="AlphaFoldDB" id="A0A4Y2UFF4"/>
<keyword evidence="3" id="KW-1185">Reference proteome</keyword>
<reference evidence="2 3" key="1">
    <citation type="journal article" date="2019" name="Sci. Rep.">
        <title>Orb-weaving spider Araneus ventricosus genome elucidates the spidroin gene catalogue.</title>
        <authorList>
            <person name="Kono N."/>
            <person name="Nakamura H."/>
            <person name="Ohtoshi R."/>
            <person name="Moran D.A.P."/>
            <person name="Shinohara A."/>
            <person name="Yoshida Y."/>
            <person name="Fujiwara M."/>
            <person name="Mori M."/>
            <person name="Tomita M."/>
            <person name="Arakawa K."/>
        </authorList>
    </citation>
    <scope>NUCLEOTIDE SEQUENCE [LARGE SCALE GENOMIC DNA]</scope>
</reference>
<accession>A0A4Y2UFF4</accession>
<gene>
    <name evidence="2" type="ORF">AVEN_9141_1</name>
</gene>
<evidence type="ECO:0000313" key="2">
    <source>
        <dbReference type="EMBL" id="GBO11548.1"/>
    </source>
</evidence>
<feature type="chain" id="PRO_5021219567" description="Secreted protein" evidence="1">
    <location>
        <begin position="16"/>
        <end position="91"/>
    </location>
</feature>